<evidence type="ECO:0000313" key="2">
    <source>
        <dbReference type="Proteomes" id="UP000392064"/>
    </source>
</evidence>
<reference evidence="1 2" key="1">
    <citation type="submission" date="2019-11" db="EMBL/GenBank/DDBJ databases">
        <authorList>
            <person name="Li J."/>
        </authorList>
    </citation>
    <scope>NUCLEOTIDE SEQUENCE [LARGE SCALE GENOMIC DNA]</scope>
    <source>
        <strain evidence="1 2">MF47</strain>
    </source>
</reference>
<organism evidence="1 2">
    <name type="scientific">Aeromicrobium yanjiei</name>
    <dbReference type="NCBI Taxonomy" id="2662028"/>
    <lineage>
        <taxon>Bacteria</taxon>
        <taxon>Bacillati</taxon>
        <taxon>Actinomycetota</taxon>
        <taxon>Actinomycetes</taxon>
        <taxon>Propionibacteriales</taxon>
        <taxon>Nocardioidaceae</taxon>
        <taxon>Aeromicrobium</taxon>
    </lineage>
</organism>
<dbReference type="KEGG" id="aef:GEV26_01325"/>
<accession>A0A5Q2MAJ2</accession>
<dbReference type="RefSeq" id="WP_153651397.1">
    <property type="nucleotide sequence ID" value="NZ_CP045737.1"/>
</dbReference>
<protein>
    <submittedName>
        <fullName evidence="1">Uncharacterized protein</fullName>
    </submittedName>
</protein>
<name>A0A5Q2MAJ2_9ACTN</name>
<dbReference type="Proteomes" id="UP000392064">
    <property type="component" value="Chromosome"/>
</dbReference>
<evidence type="ECO:0000313" key="1">
    <source>
        <dbReference type="EMBL" id="QGG40124.1"/>
    </source>
</evidence>
<keyword evidence="2" id="KW-1185">Reference proteome</keyword>
<sequence length="157" mass="17209">MTIHDHSLRALRRAWGSLPDPRLADLTGTFEASYVGAPLRTVAPRGLALVGLPRWFGKRFRPTDADAAHLTGVNLLRGADGTGLSETLPMTATVGPSLADGRPALLVTYPGDAPRPWRWVRDEFRPWDDDTLLGMTFVDVPGLRRAPGTPFVLTRRD</sequence>
<gene>
    <name evidence="1" type="ORF">GEV26_01325</name>
</gene>
<dbReference type="EMBL" id="CP045737">
    <property type="protein sequence ID" value="QGG40124.1"/>
    <property type="molecule type" value="Genomic_DNA"/>
</dbReference>
<proteinExistence type="predicted"/>
<dbReference type="AlphaFoldDB" id="A0A5Q2MAJ2"/>